<evidence type="ECO:0000313" key="2">
    <source>
        <dbReference type="EMBL" id="GFO18250.1"/>
    </source>
</evidence>
<dbReference type="Proteomes" id="UP000735302">
    <property type="component" value="Unassembled WGS sequence"/>
</dbReference>
<dbReference type="AlphaFoldDB" id="A0AAV4BCA3"/>
<dbReference type="EMBL" id="BLXT01004946">
    <property type="protein sequence ID" value="GFO18250.1"/>
    <property type="molecule type" value="Genomic_DNA"/>
</dbReference>
<organism evidence="2 3">
    <name type="scientific">Plakobranchus ocellatus</name>
    <dbReference type="NCBI Taxonomy" id="259542"/>
    <lineage>
        <taxon>Eukaryota</taxon>
        <taxon>Metazoa</taxon>
        <taxon>Spiralia</taxon>
        <taxon>Lophotrochozoa</taxon>
        <taxon>Mollusca</taxon>
        <taxon>Gastropoda</taxon>
        <taxon>Heterobranchia</taxon>
        <taxon>Euthyneura</taxon>
        <taxon>Panpulmonata</taxon>
        <taxon>Sacoglossa</taxon>
        <taxon>Placobranchoidea</taxon>
        <taxon>Plakobranchidae</taxon>
        <taxon>Plakobranchus</taxon>
    </lineage>
</organism>
<protein>
    <submittedName>
        <fullName evidence="2">Uncharacterized protein</fullName>
    </submittedName>
</protein>
<accession>A0AAV4BCA3</accession>
<feature type="chain" id="PRO_5043562397" evidence="1">
    <location>
        <begin position="24"/>
        <end position="171"/>
    </location>
</feature>
<comment type="caution">
    <text evidence="2">The sequence shown here is derived from an EMBL/GenBank/DDBJ whole genome shotgun (WGS) entry which is preliminary data.</text>
</comment>
<sequence length="171" mass="19195">MQVFRLVFAHLCCFLLIADIVEGVESFEGVENFDSVEGVKALEKSSFLDSYLVNSKENFYLDPSLSRELGLKFHLRLNEKQHTIDGKQYYGVEVSSKDKKTFIDSVRIGIKAKGTCGAGTLYARGVDFDIHSSNCTKCPQIILTSRNHGNRTSKSPYLAWQPPVCGCVEFR</sequence>
<reference evidence="2 3" key="1">
    <citation type="journal article" date="2021" name="Elife">
        <title>Chloroplast acquisition without the gene transfer in kleptoplastic sea slugs, Plakobranchus ocellatus.</title>
        <authorList>
            <person name="Maeda T."/>
            <person name="Takahashi S."/>
            <person name="Yoshida T."/>
            <person name="Shimamura S."/>
            <person name="Takaki Y."/>
            <person name="Nagai Y."/>
            <person name="Toyoda A."/>
            <person name="Suzuki Y."/>
            <person name="Arimoto A."/>
            <person name="Ishii H."/>
            <person name="Satoh N."/>
            <person name="Nishiyama T."/>
            <person name="Hasebe M."/>
            <person name="Maruyama T."/>
            <person name="Minagawa J."/>
            <person name="Obokata J."/>
            <person name="Shigenobu S."/>
        </authorList>
    </citation>
    <scope>NUCLEOTIDE SEQUENCE [LARGE SCALE GENOMIC DNA]</scope>
</reference>
<evidence type="ECO:0000256" key="1">
    <source>
        <dbReference type="SAM" id="SignalP"/>
    </source>
</evidence>
<feature type="signal peptide" evidence="1">
    <location>
        <begin position="1"/>
        <end position="23"/>
    </location>
</feature>
<keyword evidence="1" id="KW-0732">Signal</keyword>
<gene>
    <name evidence="2" type="ORF">PoB_004475500</name>
</gene>
<proteinExistence type="predicted"/>
<name>A0AAV4BCA3_9GAST</name>
<evidence type="ECO:0000313" key="3">
    <source>
        <dbReference type="Proteomes" id="UP000735302"/>
    </source>
</evidence>
<keyword evidence="3" id="KW-1185">Reference proteome</keyword>